<protein>
    <recommendedName>
        <fullName evidence="3">TonB-dependent receptor</fullName>
    </recommendedName>
</protein>
<dbReference type="Proteomes" id="UP000824014">
    <property type="component" value="Unassembled WGS sequence"/>
</dbReference>
<evidence type="ECO:0000313" key="1">
    <source>
        <dbReference type="EMBL" id="HIZ15745.1"/>
    </source>
</evidence>
<comment type="caution">
    <text evidence="1">The sequence shown here is derived from an EMBL/GenBank/DDBJ whole genome shotgun (WGS) entry which is preliminary data.</text>
</comment>
<gene>
    <name evidence="1" type="ORF">H9816_07555</name>
</gene>
<organism evidence="1 2">
    <name type="scientific">Candidatus Tidjanibacter faecipullorum</name>
    <dbReference type="NCBI Taxonomy" id="2838766"/>
    <lineage>
        <taxon>Bacteria</taxon>
        <taxon>Pseudomonadati</taxon>
        <taxon>Bacteroidota</taxon>
        <taxon>Bacteroidia</taxon>
        <taxon>Bacteroidales</taxon>
        <taxon>Rikenellaceae</taxon>
        <taxon>Tidjanibacter</taxon>
    </lineage>
</organism>
<evidence type="ECO:0008006" key="3">
    <source>
        <dbReference type="Google" id="ProtNLM"/>
    </source>
</evidence>
<proteinExistence type="predicted"/>
<reference evidence="1" key="2">
    <citation type="submission" date="2021-04" db="EMBL/GenBank/DDBJ databases">
        <authorList>
            <person name="Gilroy R."/>
        </authorList>
    </citation>
    <scope>NUCLEOTIDE SEQUENCE</scope>
    <source>
        <strain evidence="1">ChiHjej11B10-19426</strain>
    </source>
</reference>
<sequence length="377" mass="43313">MRGSNVVQQLDRTVYQISREDRQRAYSALDLMEKVPQLRLDPLSQKLASQAGSVNLFINGVAASEQELKTLRPEDIKTIEYYDLPPMRYGGRDSKAVNVVTKGAVAGFYGGVDLSHGTSHSYFNDGLYLKYNRGKGQLMLRYETNYKNDKNIGEWERYAYTLHDVDYVKEATGRRHLMYFVNNINLQYTNQKQDNYIFQALASTNVLETENTVNTDIDWFVDEILNERTGVSRSLQHSVSPSLNLYLWKQLDKKQEIIANLVGTYFDAFGDNKEEWMAEVPVLNDRQTMQNNKYSVIGEGMYSKHFGHVSLSVGEQFSYEHLASLIDNSFVNDRYVTELISTQTYAEVDGRHLDNKLQWRLSLGASGRYTGSREVEE</sequence>
<accession>A0A9D2DF49</accession>
<name>A0A9D2DF49_9BACT</name>
<dbReference type="AlphaFoldDB" id="A0A9D2DF49"/>
<dbReference type="EMBL" id="DXCC01000029">
    <property type="protein sequence ID" value="HIZ15745.1"/>
    <property type="molecule type" value="Genomic_DNA"/>
</dbReference>
<dbReference type="SUPFAM" id="SSF56935">
    <property type="entry name" value="Porins"/>
    <property type="match status" value="1"/>
</dbReference>
<evidence type="ECO:0000313" key="2">
    <source>
        <dbReference type="Proteomes" id="UP000824014"/>
    </source>
</evidence>
<reference evidence="1" key="1">
    <citation type="journal article" date="2021" name="PeerJ">
        <title>Extensive microbial diversity within the chicken gut microbiome revealed by metagenomics and culture.</title>
        <authorList>
            <person name="Gilroy R."/>
            <person name="Ravi A."/>
            <person name="Getino M."/>
            <person name="Pursley I."/>
            <person name="Horton D.L."/>
            <person name="Alikhan N.F."/>
            <person name="Baker D."/>
            <person name="Gharbi K."/>
            <person name="Hall N."/>
            <person name="Watson M."/>
            <person name="Adriaenssens E.M."/>
            <person name="Foster-Nyarko E."/>
            <person name="Jarju S."/>
            <person name="Secka A."/>
            <person name="Antonio M."/>
            <person name="Oren A."/>
            <person name="Chaudhuri R.R."/>
            <person name="La Ragione R."/>
            <person name="Hildebrand F."/>
            <person name="Pallen M.J."/>
        </authorList>
    </citation>
    <scope>NUCLEOTIDE SEQUENCE</scope>
    <source>
        <strain evidence="1">ChiHjej11B10-19426</strain>
    </source>
</reference>